<name>A0ABD5Y533_9EURY</name>
<keyword evidence="1" id="KW-0472">Membrane</keyword>
<comment type="caution">
    <text evidence="2">The sequence shown here is derived from an EMBL/GenBank/DDBJ whole genome shotgun (WGS) entry which is preliminary data.</text>
</comment>
<feature type="transmembrane region" description="Helical" evidence="1">
    <location>
        <begin position="12"/>
        <end position="29"/>
    </location>
</feature>
<feature type="transmembrane region" description="Helical" evidence="1">
    <location>
        <begin position="50"/>
        <end position="67"/>
    </location>
</feature>
<keyword evidence="1" id="KW-1133">Transmembrane helix</keyword>
<gene>
    <name evidence="2" type="ORF">ACFQMA_06450</name>
</gene>
<reference evidence="2 3" key="1">
    <citation type="journal article" date="2019" name="Int. J. Syst. Evol. Microbiol.">
        <title>The Global Catalogue of Microorganisms (GCM) 10K type strain sequencing project: providing services to taxonomists for standard genome sequencing and annotation.</title>
        <authorList>
            <consortium name="The Broad Institute Genomics Platform"/>
            <consortium name="The Broad Institute Genome Sequencing Center for Infectious Disease"/>
            <person name="Wu L."/>
            <person name="Ma J."/>
        </authorList>
    </citation>
    <scope>NUCLEOTIDE SEQUENCE [LARGE SCALE GENOMIC DNA]</scope>
    <source>
        <strain evidence="2 3">XZYJT29</strain>
    </source>
</reference>
<evidence type="ECO:0000256" key="1">
    <source>
        <dbReference type="SAM" id="Phobius"/>
    </source>
</evidence>
<dbReference type="Proteomes" id="UP001596432">
    <property type="component" value="Unassembled WGS sequence"/>
</dbReference>
<dbReference type="RefSeq" id="WP_274325066.1">
    <property type="nucleotide sequence ID" value="NZ_CP118158.1"/>
</dbReference>
<sequence>MDVPLDLVWYHFWSSALVGLLGLASMRLISWRYSSTAPDGSTSWISSRRVCLLLLLSVWTHIFADVIEHGFLPKIGSGLGGLIDALGSVV</sequence>
<keyword evidence="1" id="KW-0812">Transmembrane</keyword>
<protein>
    <recommendedName>
        <fullName evidence="4">LexA-binding, inner membrane-associated hydrolase</fullName>
    </recommendedName>
</protein>
<dbReference type="EMBL" id="JBHTAS010000001">
    <property type="protein sequence ID" value="MFC7139479.1"/>
    <property type="molecule type" value="Genomic_DNA"/>
</dbReference>
<accession>A0ABD5Y533</accession>
<keyword evidence="3" id="KW-1185">Reference proteome</keyword>
<dbReference type="AlphaFoldDB" id="A0ABD5Y533"/>
<dbReference type="GeneID" id="78819735"/>
<proteinExistence type="predicted"/>
<evidence type="ECO:0000313" key="3">
    <source>
        <dbReference type="Proteomes" id="UP001596432"/>
    </source>
</evidence>
<evidence type="ECO:0000313" key="2">
    <source>
        <dbReference type="EMBL" id="MFC7139479.1"/>
    </source>
</evidence>
<organism evidence="2 3">
    <name type="scientific">Halosimplex aquaticum</name>
    <dbReference type="NCBI Taxonomy" id="3026162"/>
    <lineage>
        <taxon>Archaea</taxon>
        <taxon>Methanobacteriati</taxon>
        <taxon>Methanobacteriota</taxon>
        <taxon>Stenosarchaea group</taxon>
        <taxon>Halobacteria</taxon>
        <taxon>Halobacteriales</taxon>
        <taxon>Haloarculaceae</taxon>
        <taxon>Halosimplex</taxon>
    </lineage>
</organism>
<evidence type="ECO:0008006" key="4">
    <source>
        <dbReference type="Google" id="ProtNLM"/>
    </source>
</evidence>